<evidence type="ECO:0000313" key="1">
    <source>
        <dbReference type="EMBL" id="EGQ21147.1"/>
    </source>
</evidence>
<organism evidence="1 2">
    <name type="scientific">Sporosarcina newyorkensis 2681</name>
    <dbReference type="NCBI Taxonomy" id="1027292"/>
    <lineage>
        <taxon>Bacteria</taxon>
        <taxon>Bacillati</taxon>
        <taxon>Bacillota</taxon>
        <taxon>Bacilli</taxon>
        <taxon>Bacillales</taxon>
        <taxon>Caryophanaceae</taxon>
        <taxon>Sporosarcina</taxon>
    </lineage>
</organism>
<dbReference type="EMBL" id="AFPZ01000105">
    <property type="protein sequence ID" value="EGQ21147.1"/>
    <property type="molecule type" value="Genomic_DNA"/>
</dbReference>
<comment type="caution">
    <text evidence="1">The sequence shown here is derived from an EMBL/GenBank/DDBJ whole genome shotgun (WGS) entry which is preliminary data.</text>
</comment>
<proteinExistence type="predicted"/>
<protein>
    <submittedName>
        <fullName evidence="1">Uncharacterized protein</fullName>
    </submittedName>
</protein>
<reference evidence="1 2" key="1">
    <citation type="submission" date="2011-04" db="EMBL/GenBank/DDBJ databases">
        <authorList>
            <person name="Muzny D."/>
            <person name="Qin X."/>
            <person name="Deng J."/>
            <person name="Jiang H."/>
            <person name="Liu Y."/>
            <person name="Qu J."/>
            <person name="Song X.-Z."/>
            <person name="Zhang L."/>
            <person name="Thornton R."/>
            <person name="Coyle M."/>
            <person name="Francisco L."/>
            <person name="Jackson L."/>
            <person name="Javaid M."/>
            <person name="Korchina V."/>
            <person name="Kovar C."/>
            <person name="Mata R."/>
            <person name="Mathew T."/>
            <person name="Ngo R."/>
            <person name="Nguyen L."/>
            <person name="Nguyen N."/>
            <person name="Okwuonu G."/>
            <person name="Ongeri F."/>
            <person name="Pham C."/>
            <person name="Simmons D."/>
            <person name="Wilczek-Boney K."/>
            <person name="Hale W."/>
            <person name="Jakkamsetti A."/>
            <person name="Pham P."/>
            <person name="Ruth R."/>
            <person name="San Lucas F."/>
            <person name="Warren J."/>
            <person name="Zhang J."/>
            <person name="Zhao Z."/>
            <person name="Zhou C."/>
            <person name="Zhu D."/>
            <person name="Lee S."/>
            <person name="Bess C."/>
            <person name="Blankenburg K."/>
            <person name="Forbes L."/>
            <person name="Fu Q."/>
            <person name="Gubbala S."/>
            <person name="Hirani K."/>
            <person name="Jayaseelan J.C."/>
            <person name="Lara F."/>
            <person name="Munidasa M."/>
            <person name="Palculict T."/>
            <person name="Patil S."/>
            <person name="Pu L.-L."/>
            <person name="Saada N."/>
            <person name="Tang L."/>
            <person name="Weissenberger G."/>
            <person name="Zhu Y."/>
            <person name="Hemphill L."/>
            <person name="Shang Y."/>
            <person name="Youmans B."/>
            <person name="Ayvaz T."/>
            <person name="Ross M."/>
            <person name="Santibanez J."/>
            <person name="Aqrawi P."/>
            <person name="Gross S."/>
            <person name="Joshi V."/>
            <person name="Fowler G."/>
            <person name="Nazareth L."/>
            <person name="Reid J."/>
            <person name="Worley K."/>
            <person name="Petrosino J."/>
            <person name="Highlander S."/>
            <person name="Gibbs R."/>
        </authorList>
    </citation>
    <scope>NUCLEOTIDE SEQUENCE [LARGE SCALE GENOMIC DNA]</scope>
    <source>
        <strain evidence="1 2">2681</strain>
    </source>
</reference>
<dbReference type="AlphaFoldDB" id="F9DX99"/>
<dbReference type="HOGENOM" id="CLU_3258059_0_0_9"/>
<gene>
    <name evidence="1" type="ORF">HMPREF9372_3430</name>
</gene>
<accession>F9DX99</accession>
<sequence>MGWIIIALIAAFFIWRMKPAKGIRTISTDELKAILKDKKSSS</sequence>
<dbReference type="Proteomes" id="UP000005316">
    <property type="component" value="Unassembled WGS sequence"/>
</dbReference>
<evidence type="ECO:0000313" key="2">
    <source>
        <dbReference type="Proteomes" id="UP000005316"/>
    </source>
</evidence>
<name>F9DX99_9BACL</name>